<gene>
    <name evidence="2" type="ORF">L336_0651</name>
</gene>
<proteinExistence type="predicted"/>
<feature type="transmembrane region" description="Helical" evidence="1">
    <location>
        <begin position="12"/>
        <end position="37"/>
    </location>
</feature>
<evidence type="ECO:0000313" key="3">
    <source>
        <dbReference type="Proteomes" id="UP000013893"/>
    </source>
</evidence>
<accession>R4PN45</accession>
<dbReference type="HOGENOM" id="CLU_1657636_0_0_0"/>
<keyword evidence="1" id="KW-0472">Membrane</keyword>
<dbReference type="EMBL" id="CP005957">
    <property type="protein sequence ID" value="AGL62354.1"/>
    <property type="molecule type" value="Genomic_DNA"/>
</dbReference>
<evidence type="ECO:0000313" key="2">
    <source>
        <dbReference type="EMBL" id="AGL62354.1"/>
    </source>
</evidence>
<organism evidence="2 3">
    <name type="scientific">Candidatus Saccharimonas aalborgensis</name>
    <dbReference type="NCBI Taxonomy" id="1332188"/>
    <lineage>
        <taxon>Bacteria</taxon>
        <taxon>Candidatus Saccharimonadota</taxon>
        <taxon>Candidatus Saccharimonadia</taxon>
        <taxon>Candidatus Saccharimonadales</taxon>
        <taxon>Candidatus Saccharimonadaceae</taxon>
        <taxon>Candidatus Saccharimonas</taxon>
    </lineage>
</organism>
<dbReference type="RefSeq" id="WP_015641804.1">
    <property type="nucleotide sequence ID" value="NC_021219.1"/>
</dbReference>
<protein>
    <submittedName>
        <fullName evidence="2">Uncharacterized protein</fullName>
    </submittedName>
</protein>
<evidence type="ECO:0000256" key="1">
    <source>
        <dbReference type="SAM" id="Phobius"/>
    </source>
</evidence>
<reference evidence="2 3" key="1">
    <citation type="journal article" date="2013" name="Nat. Biotechnol.">
        <title>Genome sequences of rare, uncultured bacteria obtained by differential coverage binning of multiple metagenomes.</title>
        <authorList>
            <person name="Albertsen M."/>
            <person name="Hugenholtz P."/>
            <person name="Skarshewski A."/>
            <person name="Nielsen K.L."/>
            <person name="Tyson G.W."/>
            <person name="Nielsen P.H."/>
        </authorList>
    </citation>
    <scope>NUCLEOTIDE SEQUENCE [LARGE SCALE GENOMIC DNA]</scope>
    <source>
        <strain evidence="2">TM71</strain>
    </source>
</reference>
<keyword evidence="1" id="KW-1133">Transmembrane helix</keyword>
<dbReference type="STRING" id="1332188.L336_0651"/>
<keyword evidence="3" id="KW-1185">Reference proteome</keyword>
<name>R4PN45_9BACT</name>
<dbReference type="AlphaFoldDB" id="R4PN45"/>
<dbReference type="Proteomes" id="UP000013893">
    <property type="component" value="Chromosome"/>
</dbReference>
<dbReference type="KEGG" id="saal:L336_0651"/>
<sequence>MKTTQPGFAKSTVVLLTSVIALLGLFGLSAVMGYSYIGFKTPQQKPSFGGTVCTKADIDGYIALQKKAQDVVAQKAMLSTIETKKDYKTDATCVFMAVQTAIRINDLAKAKELYTTLKSLNDNGQYVNGSVPDLAGNEQTANLIKLLENPSTKRPVGEG</sequence>
<keyword evidence="1" id="KW-0812">Transmembrane</keyword>